<dbReference type="Gramene" id="TraesROB_scaffold_008751_01G000300.1">
    <property type="protein sequence ID" value="TraesROB_scaffold_008751_01G000300.1"/>
    <property type="gene ID" value="TraesROB_scaffold_008751_01G000300"/>
</dbReference>
<dbReference type="PROSITE" id="PS50863">
    <property type="entry name" value="B3"/>
    <property type="match status" value="3"/>
</dbReference>
<feature type="domain" description="TF-B3" evidence="7">
    <location>
        <begin position="491"/>
        <end position="553"/>
    </location>
</feature>
<evidence type="ECO:0000256" key="2">
    <source>
        <dbReference type="ARBA" id="ARBA00023015"/>
    </source>
</evidence>
<evidence type="ECO:0000313" key="9">
    <source>
        <dbReference type="Proteomes" id="UP000019116"/>
    </source>
</evidence>
<organism evidence="8">
    <name type="scientific">Triticum aestivum</name>
    <name type="common">Wheat</name>
    <dbReference type="NCBI Taxonomy" id="4565"/>
    <lineage>
        <taxon>Eukaryota</taxon>
        <taxon>Viridiplantae</taxon>
        <taxon>Streptophyta</taxon>
        <taxon>Embryophyta</taxon>
        <taxon>Tracheophyta</taxon>
        <taxon>Spermatophyta</taxon>
        <taxon>Magnoliopsida</taxon>
        <taxon>Liliopsida</taxon>
        <taxon>Poales</taxon>
        <taxon>Poaceae</taxon>
        <taxon>BOP clade</taxon>
        <taxon>Pooideae</taxon>
        <taxon>Triticodae</taxon>
        <taxon>Triticeae</taxon>
        <taxon>Triticinae</taxon>
        <taxon>Triticum</taxon>
    </lineage>
</organism>
<dbReference type="InterPro" id="IPR044837">
    <property type="entry name" value="REM16-like"/>
</dbReference>
<dbReference type="GO" id="GO:0005634">
    <property type="term" value="C:nucleus"/>
    <property type="evidence" value="ECO:0007669"/>
    <property type="project" value="UniProtKB-SubCell"/>
</dbReference>
<dbReference type="OrthoDB" id="671860at2759"/>
<dbReference type="SMART" id="SM01019">
    <property type="entry name" value="B3"/>
    <property type="match status" value="3"/>
</dbReference>
<dbReference type="Proteomes" id="UP000019116">
    <property type="component" value="Chromosome 4B"/>
</dbReference>
<keyword evidence="9" id="KW-1185">Reference proteome</keyword>
<feature type="compositionally biased region" description="Basic residues" evidence="6">
    <location>
        <begin position="375"/>
        <end position="391"/>
    </location>
</feature>
<feature type="region of interest" description="Disordered" evidence="6">
    <location>
        <begin position="360"/>
        <end position="420"/>
    </location>
</feature>
<dbReference type="Pfam" id="PF02362">
    <property type="entry name" value="B3"/>
    <property type="match status" value="3"/>
</dbReference>
<feature type="domain" description="TF-B3" evidence="7">
    <location>
        <begin position="54"/>
        <end position="147"/>
    </location>
</feature>
<reference evidence="8" key="1">
    <citation type="submission" date="2018-08" db="EMBL/GenBank/DDBJ databases">
        <authorList>
            <person name="Rossello M."/>
        </authorList>
    </citation>
    <scope>NUCLEOTIDE SEQUENCE [LARGE SCALE GENOMIC DNA]</scope>
    <source>
        <strain evidence="8">cv. Chinese Spring</strain>
    </source>
</reference>
<evidence type="ECO:0000256" key="6">
    <source>
        <dbReference type="SAM" id="MobiDB-lite"/>
    </source>
</evidence>
<evidence type="ECO:0000256" key="3">
    <source>
        <dbReference type="ARBA" id="ARBA00023125"/>
    </source>
</evidence>
<dbReference type="Gramene" id="TraesWEE_scaffold_070888_01G000200.1">
    <property type="protein sequence ID" value="TraesWEE_scaffold_070888_01G000200.1"/>
    <property type="gene ID" value="TraesWEE_scaffold_070888_01G000200"/>
</dbReference>
<dbReference type="Gramene" id="TraesCS4B02G073600.1">
    <property type="protein sequence ID" value="TraesCS4B02G073600.1"/>
    <property type="gene ID" value="TraesCS4B02G073600"/>
</dbReference>
<dbReference type="Gramene" id="TraesCAD_scaffold_041418_01G000300.1">
    <property type="protein sequence ID" value="TraesCAD_scaffold_041418_01G000300.1"/>
    <property type="gene ID" value="TraesCAD_scaffold_041418_01G000300"/>
</dbReference>
<dbReference type="SUPFAM" id="SSF101936">
    <property type="entry name" value="DNA-binding pseudobarrel domain"/>
    <property type="match status" value="3"/>
</dbReference>
<feature type="compositionally biased region" description="Basic and acidic residues" evidence="6">
    <location>
        <begin position="363"/>
        <end position="374"/>
    </location>
</feature>
<dbReference type="STRING" id="4565.A0A3B6IMB6"/>
<comment type="subcellular location">
    <subcellularLocation>
        <location evidence="1">Nucleus</location>
    </subcellularLocation>
</comment>
<dbReference type="CDD" id="cd10017">
    <property type="entry name" value="B3_DNA"/>
    <property type="match status" value="3"/>
</dbReference>
<dbReference type="GO" id="GO:0003677">
    <property type="term" value="F:DNA binding"/>
    <property type="evidence" value="ECO:0007669"/>
    <property type="project" value="UniProtKB-KW"/>
</dbReference>
<keyword evidence="2" id="KW-0805">Transcription regulation</keyword>
<dbReference type="Gene3D" id="2.40.330.10">
    <property type="entry name" value="DNA-binding pseudobarrel domain"/>
    <property type="match status" value="3"/>
</dbReference>
<evidence type="ECO:0000256" key="5">
    <source>
        <dbReference type="ARBA" id="ARBA00023242"/>
    </source>
</evidence>
<dbReference type="PANTHER" id="PTHR31391:SF121">
    <property type="entry name" value="B3 DOMAIN-CONTAINING PROTEIN OS08G0325100-RELATED"/>
    <property type="match status" value="1"/>
</dbReference>
<dbReference type="Gramene" id="TraesKAR4B01G0046240.1">
    <property type="protein sequence ID" value="cds.TraesKAR4B01G0046240.1"/>
    <property type="gene ID" value="TraesKAR4B01G0046240"/>
</dbReference>
<dbReference type="Gramene" id="TraesLAC4B03G02204840.2">
    <property type="protein sequence ID" value="TraesLAC4B03G02204840.2"/>
    <property type="gene ID" value="TraesLAC4B03G02204840"/>
</dbReference>
<feature type="domain" description="TF-B3" evidence="7">
    <location>
        <begin position="227"/>
        <end position="322"/>
    </location>
</feature>
<dbReference type="Gramene" id="TraesRN4B0100172100.1">
    <property type="protein sequence ID" value="TraesRN4B0100172100.1"/>
    <property type="gene ID" value="TraesRN4B0100172100"/>
</dbReference>
<protein>
    <recommendedName>
        <fullName evidence="7">TF-B3 domain-containing protein</fullName>
    </recommendedName>
</protein>
<proteinExistence type="predicted"/>
<evidence type="ECO:0000256" key="1">
    <source>
        <dbReference type="ARBA" id="ARBA00004123"/>
    </source>
</evidence>
<dbReference type="SMR" id="A0A3B6IMB6"/>
<accession>A0A3B6IMB6</accession>
<dbReference type="InterPro" id="IPR003340">
    <property type="entry name" value="B3_DNA-bd"/>
</dbReference>
<reference evidence="8" key="2">
    <citation type="submission" date="2018-10" db="UniProtKB">
        <authorList>
            <consortium name="EnsemblPlants"/>
        </authorList>
    </citation>
    <scope>IDENTIFICATION</scope>
</reference>
<keyword evidence="5" id="KW-0539">Nucleus</keyword>
<name>A0A3B6IMB6_WHEAT</name>
<dbReference type="EnsemblPlants" id="TraesCS4B02G073600.1">
    <property type="protein sequence ID" value="TraesCS4B02G073600.1"/>
    <property type="gene ID" value="TraesCS4B02G073600"/>
</dbReference>
<evidence type="ECO:0000256" key="4">
    <source>
        <dbReference type="ARBA" id="ARBA00023163"/>
    </source>
</evidence>
<dbReference type="InterPro" id="IPR015300">
    <property type="entry name" value="DNA-bd_pseudobarrel_sf"/>
</dbReference>
<dbReference type="AlphaFoldDB" id="A0A3B6IMB6"/>
<sequence length="557" mass="62752">MYALQFMEMNPQTDHENGDQGQVVDTGYCEMNEDCENCAFWRDHYYWDHMGDEKKQFSAVAKGDFKNSIRIPRELSTHLRSRISDTIKLSAPNGRAYDVVVTWEFGELVIRSGWDAFVTAHHIEENDTFLFIYHGNSNFEIHIFNSHGCEKMASCFQSPSEIFGIFPPSEPCDHHVLNGQAAPNPRHVQTQVEFDYTMSTGCHLTKSQDEKVVEIARKIRSEIPLYVAIMKKLNVNVKDCSINIPLRLVRHLKEEAGSAIIKLEAPDGNIYNVRASKHSEDQVVLQSDWDAFVAANHIQLNDLLIFHSKGKTRLKVLALDPSGCEKNSSCFDTKNFSKAGEGSVWITDARPCTVEIIDLTSSDDDHTEREDAGRSSRRRKQVPGSHAKARKMALASSPSTKSGSDTHKLKHPISNNDNLQEPSRLPYILARGITLTGPVEKKVQEKVQAIGSELPIYVAVMTKSCVCGHPLSLEFCKEYASTLPSRDQTLILELEDKEWHTALHVNGSRKIIYGGWSKFASDNNLQLGDICLFKMAERRTRGLAMRVHIICKSGVFL</sequence>
<dbReference type="Gramene" id="TraesCLE_scaffold_010573_01G000100.1">
    <property type="protein sequence ID" value="TraesCLE_scaffold_010573_01G000100.1"/>
    <property type="gene ID" value="TraesCLE_scaffold_010573_01G000100"/>
</dbReference>
<evidence type="ECO:0000313" key="8">
    <source>
        <dbReference type="EnsemblPlants" id="TraesCS4B02G073600.1"/>
    </source>
</evidence>
<dbReference type="Gramene" id="TraesCS4B03G0164200.1">
    <property type="protein sequence ID" value="TraesCS4B03G0164200.1.CDS"/>
    <property type="gene ID" value="TraesCS4B03G0164200"/>
</dbReference>
<dbReference type="OMA" id="CNDEIVL"/>
<keyword evidence="3" id="KW-0238">DNA-binding</keyword>
<keyword evidence="4" id="KW-0804">Transcription</keyword>
<dbReference type="PANTHER" id="PTHR31391">
    <property type="entry name" value="B3 DOMAIN-CONTAINING PROTEIN OS11G0197600-RELATED"/>
    <property type="match status" value="1"/>
</dbReference>
<evidence type="ECO:0000259" key="7">
    <source>
        <dbReference type="PROSITE" id="PS50863"/>
    </source>
</evidence>